<organism evidence="2 3">
    <name type="scientific">Enterococcus avium</name>
    <name type="common">Streptococcus avium</name>
    <dbReference type="NCBI Taxonomy" id="33945"/>
    <lineage>
        <taxon>Bacteria</taxon>
        <taxon>Bacillati</taxon>
        <taxon>Bacillota</taxon>
        <taxon>Bacilli</taxon>
        <taxon>Lactobacillales</taxon>
        <taxon>Enterococcaceae</taxon>
        <taxon>Enterococcus</taxon>
    </lineage>
</organism>
<accession>A0ABD5F930</accession>
<proteinExistence type="predicted"/>
<dbReference type="AlphaFoldDB" id="A0ABD5F930"/>
<evidence type="ECO:0000313" key="2">
    <source>
        <dbReference type="EMBL" id="MDT2514178.1"/>
    </source>
</evidence>
<feature type="region of interest" description="Disordered" evidence="1">
    <location>
        <begin position="27"/>
        <end position="46"/>
    </location>
</feature>
<sequence>MTTWIFLIAMLAIHGVMMFMMPGMHGGHGHDHAKKHVDEDDDENDE</sequence>
<reference evidence="2 3" key="1">
    <citation type="submission" date="2023-03" db="EMBL/GenBank/DDBJ databases">
        <authorList>
            <person name="Shen W."/>
            <person name="Cai J."/>
        </authorList>
    </citation>
    <scope>NUCLEOTIDE SEQUENCE [LARGE SCALE GENOMIC DNA]</scope>
    <source>
        <strain evidence="2 3">Y2</strain>
    </source>
</reference>
<dbReference type="RefSeq" id="WP_032774909.1">
    <property type="nucleotide sequence ID" value="NZ_JARPWT010000027.1"/>
</dbReference>
<protein>
    <submittedName>
        <fullName evidence="2">Adhesion protein</fullName>
    </submittedName>
</protein>
<gene>
    <name evidence="2" type="ORF">P7D79_07995</name>
</gene>
<name>A0ABD5F930_ENTAV</name>
<evidence type="ECO:0000313" key="3">
    <source>
        <dbReference type="Proteomes" id="UP001264335"/>
    </source>
</evidence>
<dbReference type="EMBL" id="JARPWY010000017">
    <property type="protein sequence ID" value="MDT2514178.1"/>
    <property type="molecule type" value="Genomic_DNA"/>
</dbReference>
<dbReference type="Proteomes" id="UP001264335">
    <property type="component" value="Unassembled WGS sequence"/>
</dbReference>
<evidence type="ECO:0000256" key="1">
    <source>
        <dbReference type="SAM" id="MobiDB-lite"/>
    </source>
</evidence>
<comment type="caution">
    <text evidence="2">The sequence shown here is derived from an EMBL/GenBank/DDBJ whole genome shotgun (WGS) entry which is preliminary data.</text>
</comment>